<keyword evidence="13" id="KW-0961">Cell wall biogenesis/degradation</keyword>
<dbReference type="PANTHER" id="PTHR30627:SF2">
    <property type="entry name" value="PEPTIDOGLYCAN D,D-TRANSPEPTIDASE MRDA"/>
    <property type="match status" value="1"/>
</dbReference>
<proteinExistence type="inferred from homology"/>
<dbReference type="AlphaFoldDB" id="A0A1G7MY30"/>
<evidence type="ECO:0000259" key="15">
    <source>
        <dbReference type="Pfam" id="PF00905"/>
    </source>
</evidence>
<reference evidence="18" key="1">
    <citation type="submission" date="2016-10" db="EMBL/GenBank/DDBJ databases">
        <authorList>
            <person name="Varghese N."/>
            <person name="Submissions S."/>
        </authorList>
    </citation>
    <scope>NUCLEOTIDE SEQUENCE [LARGE SCALE GENOMIC DNA]</scope>
    <source>
        <strain evidence="18">DSM 23256</strain>
    </source>
</reference>
<keyword evidence="5" id="KW-0997">Cell inner membrane</keyword>
<dbReference type="InterPro" id="IPR001460">
    <property type="entry name" value="PCN-bd_Tpept"/>
</dbReference>
<dbReference type="Gene3D" id="3.90.1310.10">
    <property type="entry name" value="Penicillin-binding protein 2a (Domain 2)"/>
    <property type="match status" value="1"/>
</dbReference>
<keyword evidence="6" id="KW-0645">Protease</keyword>
<keyword evidence="11 14" id="KW-1133">Transmembrane helix</keyword>
<gene>
    <name evidence="17" type="ORF">SAMN05660235_02339</name>
</gene>
<dbReference type="GO" id="GO:0071972">
    <property type="term" value="F:peptidoglycan L,D-transpeptidase activity"/>
    <property type="evidence" value="ECO:0007669"/>
    <property type="project" value="TreeGrafter"/>
</dbReference>
<evidence type="ECO:0000256" key="12">
    <source>
        <dbReference type="ARBA" id="ARBA00023136"/>
    </source>
</evidence>
<dbReference type="SUPFAM" id="SSF56519">
    <property type="entry name" value="Penicillin binding protein dimerisation domain"/>
    <property type="match status" value="1"/>
</dbReference>
<evidence type="ECO:0000313" key="18">
    <source>
        <dbReference type="Proteomes" id="UP000243333"/>
    </source>
</evidence>
<keyword evidence="7 14" id="KW-0812">Transmembrane</keyword>
<sequence>MYDIELSRRMRVLTFIIIAVIGGLVLRLAWLQLVQGAQYKKIADQNRIRQITAQAPRGTIYDRNGAVLVANRPSFAVSIIPAEYTNEQVATPLLAELTGVSASEIAKLLADSQDTPYSPVRIKRDVDEATVAKIKERKYYLPGVFIEAIPVRHYVYNRLAAHLLGYVGRISAEEYEARRNKGYSMTDLIGKDGLELVWEETLRGEDGGRQVEVNAAGEEVAVLGTKPPTPGHGLVLTLDANLQKTAEEALEVQIAASRKLGEPAKGGAVVVLDVKTGAALALASSPSFDPNAFAAGISAHDWNALIHNPDNPLTNRTIQNAYPPGSVFKIVTAAAALETGLTTGQEVFEDKGVYVLDGWQFYGWNTKGLGRLTIVDALAWSSDPVFYELGRRLGADTLAAYAVTFGYGQRAEIGLPGEAKGVVPTAEWKQANFGEPWYPGETLIAAIGQGYYLATPLQQALVLMAVANGGVIYKPRLVDKVLAPDGTPVQVFTPEVLHTVYLRPEVWNIIRQGLAAVTARGTAAAPFQGFPYPVAGKTGSSETGRKTTHSWFACYAPADNPAIAVAALVEEGGEGSVAAAPLVRRVLEAYFGIPSRQPPVPPQGKTD</sequence>
<evidence type="ECO:0000259" key="16">
    <source>
        <dbReference type="Pfam" id="PF03717"/>
    </source>
</evidence>
<organism evidence="17 18">
    <name type="scientific">Sporolituus thermophilus DSM 23256</name>
    <dbReference type="NCBI Taxonomy" id="1123285"/>
    <lineage>
        <taxon>Bacteria</taxon>
        <taxon>Bacillati</taxon>
        <taxon>Bacillota</taxon>
        <taxon>Negativicutes</taxon>
        <taxon>Selenomonadales</taxon>
        <taxon>Sporomusaceae</taxon>
        <taxon>Sporolituus</taxon>
    </lineage>
</organism>
<name>A0A1G7MY30_9FIRM</name>
<dbReference type="GO" id="GO:0071555">
    <property type="term" value="P:cell wall organization"/>
    <property type="evidence" value="ECO:0007669"/>
    <property type="project" value="UniProtKB-KW"/>
</dbReference>
<dbReference type="Pfam" id="PF00905">
    <property type="entry name" value="Transpeptidase"/>
    <property type="match status" value="1"/>
</dbReference>
<dbReference type="SUPFAM" id="SSF56601">
    <property type="entry name" value="beta-lactamase/transpeptidase-like"/>
    <property type="match status" value="1"/>
</dbReference>
<dbReference type="OrthoDB" id="9770103at2"/>
<dbReference type="InterPro" id="IPR036138">
    <property type="entry name" value="PBP_dimer_sf"/>
</dbReference>
<keyword evidence="8" id="KW-0378">Hydrolase</keyword>
<evidence type="ECO:0000256" key="13">
    <source>
        <dbReference type="ARBA" id="ARBA00023316"/>
    </source>
</evidence>
<keyword evidence="18" id="KW-1185">Reference proteome</keyword>
<keyword evidence="12 14" id="KW-0472">Membrane</keyword>
<feature type="domain" description="Penicillin-binding protein transpeptidase" evidence="15">
    <location>
        <begin position="267"/>
        <end position="588"/>
    </location>
</feature>
<keyword evidence="10" id="KW-0573">Peptidoglycan synthesis</keyword>
<evidence type="ECO:0000256" key="11">
    <source>
        <dbReference type="ARBA" id="ARBA00022989"/>
    </source>
</evidence>
<dbReference type="InterPro" id="IPR017790">
    <property type="entry name" value="Penicillin-binding_protein_2"/>
</dbReference>
<dbReference type="InterPro" id="IPR050515">
    <property type="entry name" value="Beta-lactam/transpept"/>
</dbReference>
<evidence type="ECO:0000256" key="2">
    <source>
        <dbReference type="ARBA" id="ARBA00004236"/>
    </source>
</evidence>
<dbReference type="Gene3D" id="3.30.1390.30">
    <property type="entry name" value="Penicillin-binding protein 2a, domain 3"/>
    <property type="match status" value="1"/>
</dbReference>
<keyword evidence="9" id="KW-0133">Cell shape</keyword>
<evidence type="ECO:0000256" key="5">
    <source>
        <dbReference type="ARBA" id="ARBA00022519"/>
    </source>
</evidence>
<accession>A0A1G7MY30</accession>
<dbReference type="GO" id="GO:0008360">
    <property type="term" value="P:regulation of cell shape"/>
    <property type="evidence" value="ECO:0007669"/>
    <property type="project" value="UniProtKB-KW"/>
</dbReference>
<evidence type="ECO:0000256" key="1">
    <source>
        <dbReference type="ARBA" id="ARBA00004167"/>
    </source>
</evidence>
<evidence type="ECO:0000256" key="14">
    <source>
        <dbReference type="SAM" id="Phobius"/>
    </source>
</evidence>
<dbReference type="GO" id="GO:0005886">
    <property type="term" value="C:plasma membrane"/>
    <property type="evidence" value="ECO:0007669"/>
    <property type="project" value="UniProtKB-SubCell"/>
</dbReference>
<dbReference type="GO" id="GO:0006508">
    <property type="term" value="P:proteolysis"/>
    <property type="evidence" value="ECO:0007669"/>
    <property type="project" value="UniProtKB-KW"/>
</dbReference>
<comment type="similarity">
    <text evidence="3">Belongs to the transpeptidase family.</text>
</comment>
<dbReference type="InterPro" id="IPR012338">
    <property type="entry name" value="Beta-lactam/transpept-like"/>
</dbReference>
<keyword evidence="4" id="KW-1003">Cell membrane</keyword>
<evidence type="ECO:0000256" key="6">
    <source>
        <dbReference type="ARBA" id="ARBA00022670"/>
    </source>
</evidence>
<evidence type="ECO:0000313" key="17">
    <source>
        <dbReference type="EMBL" id="SDF66587.1"/>
    </source>
</evidence>
<evidence type="ECO:0000256" key="10">
    <source>
        <dbReference type="ARBA" id="ARBA00022984"/>
    </source>
</evidence>
<dbReference type="RefSeq" id="WP_093691077.1">
    <property type="nucleotide sequence ID" value="NZ_FNBU01000020.1"/>
</dbReference>
<dbReference type="Gene3D" id="3.40.710.10">
    <property type="entry name" value="DD-peptidase/beta-lactamase superfamily"/>
    <property type="match status" value="1"/>
</dbReference>
<evidence type="ECO:0000256" key="7">
    <source>
        <dbReference type="ARBA" id="ARBA00022692"/>
    </source>
</evidence>
<dbReference type="EMBL" id="FNBU01000020">
    <property type="protein sequence ID" value="SDF66587.1"/>
    <property type="molecule type" value="Genomic_DNA"/>
</dbReference>
<dbReference type="NCBIfam" id="TIGR03423">
    <property type="entry name" value="pbp2_mrdA"/>
    <property type="match status" value="1"/>
</dbReference>
<feature type="domain" description="Penicillin-binding protein dimerisation" evidence="16">
    <location>
        <begin position="54"/>
        <end position="221"/>
    </location>
</feature>
<dbReference type="GO" id="GO:0009002">
    <property type="term" value="F:serine-type D-Ala-D-Ala carboxypeptidase activity"/>
    <property type="evidence" value="ECO:0007669"/>
    <property type="project" value="InterPro"/>
</dbReference>
<protein>
    <submittedName>
        <fullName evidence="17">Penicillin-binding protein 2</fullName>
    </submittedName>
</protein>
<dbReference type="GO" id="GO:0009252">
    <property type="term" value="P:peptidoglycan biosynthetic process"/>
    <property type="evidence" value="ECO:0007669"/>
    <property type="project" value="UniProtKB-KW"/>
</dbReference>
<dbReference type="Proteomes" id="UP000243333">
    <property type="component" value="Unassembled WGS sequence"/>
</dbReference>
<evidence type="ECO:0000256" key="8">
    <source>
        <dbReference type="ARBA" id="ARBA00022801"/>
    </source>
</evidence>
<dbReference type="InterPro" id="IPR005311">
    <property type="entry name" value="PBP_dimer"/>
</dbReference>
<dbReference type="STRING" id="1123285.SAMN05660235_02339"/>
<evidence type="ECO:0000256" key="4">
    <source>
        <dbReference type="ARBA" id="ARBA00022475"/>
    </source>
</evidence>
<dbReference type="Pfam" id="PF03717">
    <property type="entry name" value="PBP_dimer"/>
    <property type="match status" value="1"/>
</dbReference>
<evidence type="ECO:0000256" key="3">
    <source>
        <dbReference type="ARBA" id="ARBA00007171"/>
    </source>
</evidence>
<dbReference type="PANTHER" id="PTHR30627">
    <property type="entry name" value="PEPTIDOGLYCAN D,D-TRANSPEPTIDASE"/>
    <property type="match status" value="1"/>
</dbReference>
<evidence type="ECO:0000256" key="9">
    <source>
        <dbReference type="ARBA" id="ARBA00022960"/>
    </source>
</evidence>
<feature type="transmembrane region" description="Helical" evidence="14">
    <location>
        <begin position="12"/>
        <end position="31"/>
    </location>
</feature>
<comment type="subcellular location">
    <subcellularLocation>
        <location evidence="2">Cell membrane</location>
    </subcellularLocation>
    <subcellularLocation>
        <location evidence="1">Membrane</location>
        <topology evidence="1">Single-pass membrane protein</topology>
    </subcellularLocation>
</comment>
<dbReference type="GO" id="GO:0008658">
    <property type="term" value="F:penicillin binding"/>
    <property type="evidence" value="ECO:0007669"/>
    <property type="project" value="InterPro"/>
</dbReference>